<comment type="caution">
    <text evidence="2">The sequence shown here is derived from an EMBL/GenBank/DDBJ whole genome shotgun (WGS) entry which is preliminary data.</text>
</comment>
<dbReference type="Pfam" id="PF00873">
    <property type="entry name" value="ACR_tran"/>
    <property type="match status" value="1"/>
</dbReference>
<organism evidence="2 3">
    <name type="scientific">Tectimicrobiota bacterium</name>
    <dbReference type="NCBI Taxonomy" id="2528274"/>
    <lineage>
        <taxon>Bacteria</taxon>
        <taxon>Pseudomonadati</taxon>
        <taxon>Nitrospinota/Tectimicrobiota group</taxon>
        <taxon>Candidatus Tectimicrobiota</taxon>
    </lineage>
</organism>
<dbReference type="EMBL" id="JACPRF010000343">
    <property type="protein sequence ID" value="MBI2877448.1"/>
    <property type="molecule type" value="Genomic_DNA"/>
</dbReference>
<dbReference type="InterPro" id="IPR027463">
    <property type="entry name" value="AcrB_DN_DC_subdom"/>
</dbReference>
<feature type="transmembrane region" description="Helical" evidence="1">
    <location>
        <begin position="390"/>
        <end position="411"/>
    </location>
</feature>
<evidence type="ECO:0000313" key="2">
    <source>
        <dbReference type="EMBL" id="MBI2877448.1"/>
    </source>
</evidence>
<feature type="transmembrane region" description="Helical" evidence="1">
    <location>
        <begin position="952"/>
        <end position="976"/>
    </location>
</feature>
<feature type="transmembrane region" description="Helical" evidence="1">
    <location>
        <begin position="365"/>
        <end position="384"/>
    </location>
</feature>
<dbReference type="Gene3D" id="3.30.70.1440">
    <property type="entry name" value="Multidrug efflux transporter AcrB pore domain"/>
    <property type="match status" value="1"/>
</dbReference>
<feature type="transmembrane region" description="Helical" evidence="1">
    <location>
        <begin position="926"/>
        <end position="946"/>
    </location>
</feature>
<dbReference type="PANTHER" id="PTHR32063">
    <property type="match status" value="1"/>
</dbReference>
<dbReference type="SUPFAM" id="SSF82866">
    <property type="entry name" value="Multidrug efflux transporter AcrB transmembrane domain"/>
    <property type="match status" value="2"/>
</dbReference>
<dbReference type="AlphaFoldDB" id="A0A932CQ61"/>
<evidence type="ECO:0000313" key="3">
    <source>
        <dbReference type="Proteomes" id="UP000769766"/>
    </source>
</evidence>
<feature type="transmembrane region" description="Helical" evidence="1">
    <location>
        <begin position="1010"/>
        <end position="1031"/>
    </location>
</feature>
<feature type="transmembrane region" description="Helical" evidence="1">
    <location>
        <begin position="514"/>
        <end position="533"/>
    </location>
</feature>
<reference evidence="2" key="1">
    <citation type="submission" date="2020-07" db="EMBL/GenBank/DDBJ databases">
        <title>Huge and variable diversity of episymbiotic CPR bacteria and DPANN archaea in groundwater ecosystems.</title>
        <authorList>
            <person name="He C.Y."/>
            <person name="Keren R."/>
            <person name="Whittaker M."/>
            <person name="Farag I.F."/>
            <person name="Doudna J."/>
            <person name="Cate J.H.D."/>
            <person name="Banfield J.F."/>
        </authorList>
    </citation>
    <scope>NUCLEOTIDE SEQUENCE</scope>
    <source>
        <strain evidence="2">NC_groundwater_672_Ag_B-0.1um_62_36</strain>
    </source>
</reference>
<dbReference type="GO" id="GO:0042910">
    <property type="term" value="F:xenobiotic transmembrane transporter activity"/>
    <property type="evidence" value="ECO:0007669"/>
    <property type="project" value="TreeGrafter"/>
</dbReference>
<protein>
    <submittedName>
        <fullName evidence="2">Efflux RND transporter permease subunit</fullName>
    </submittedName>
</protein>
<keyword evidence="1" id="KW-1133">Transmembrane helix</keyword>
<feature type="transmembrane region" description="Helical" evidence="1">
    <location>
        <begin position="474"/>
        <end position="494"/>
    </location>
</feature>
<feature type="transmembrane region" description="Helical" evidence="1">
    <location>
        <begin position="566"/>
        <end position="583"/>
    </location>
</feature>
<feature type="transmembrane region" description="Helical" evidence="1">
    <location>
        <begin position="900"/>
        <end position="919"/>
    </location>
</feature>
<proteinExistence type="predicted"/>
<dbReference type="PRINTS" id="PR00702">
    <property type="entry name" value="ACRIFLAVINRP"/>
</dbReference>
<keyword evidence="1" id="KW-0472">Membrane</keyword>
<dbReference type="Gene3D" id="1.20.1640.10">
    <property type="entry name" value="Multidrug efflux transporter AcrB transmembrane domain"/>
    <property type="match status" value="3"/>
</dbReference>
<name>A0A932CQ61_UNCTE</name>
<evidence type="ECO:0000256" key="1">
    <source>
        <dbReference type="SAM" id="Phobius"/>
    </source>
</evidence>
<dbReference type="SUPFAM" id="SSF82693">
    <property type="entry name" value="Multidrug efflux transporter AcrB pore domain, PN1, PN2, PC1 and PC2 subdomains"/>
    <property type="match status" value="2"/>
</dbReference>
<dbReference type="InterPro" id="IPR001036">
    <property type="entry name" value="Acrflvin-R"/>
</dbReference>
<feature type="transmembrane region" description="Helical" evidence="1">
    <location>
        <begin position="338"/>
        <end position="358"/>
    </location>
</feature>
<sequence length="1087" mass="121545">MIERVIEFSFRRRVAIFLALSGLVLASLWAMRTAPLDALPDLSDPQVIVYARWQRSPEVMETHLTHPLVVSLLGIPGVRTIRGLSHLGYAFVYVIFEEGVDLEKARLKILERIGRIRPELPPEARIDLGPEASSVGWVYQYALVDERGEHDLRELRALQDRVVKVMLESVPGVAEVAPVGGLVKRYQLKVYPPLLAETGISLQRLVQALQSLSQEEVGGRLLEISNRDYQVRGLSPIHQVDQVEALVVGRSREGKPVRLRDIGYVQVGFDLRRGIVDLDGRGEHVGGIVVMRQGENALRLIERVRQKLPEVERTLPRGVRLIPAYDRSGLIRDSIQTLSWTLAEELLVISLILVVFLFHFRSALIPILVLPVATLLPFLPMKAMGLTTNIMSLGGIAIALGEIVDAIIVMVENANRYLAERDRLGDRGQGTGDRDSLPLSLAHDSALFGKGNSDTMPLTEAERKQLILGACQQVGRPLFFSLLIIVVSFLPVFLLEAQEGRLFHPLAYSKTFAMIFSSLLALTLVPALMDFLLRGKFRPEEKNPVQHLLVRAYRPLIAGILRYKRWAVCLNLLVLLLTLPLFWKLERTFMPDLDEGYLLYMPTTLPGLPAREAGWVLQEMDRKLKKFPEISRVFGKLGRAETATDPAPFSMVETTLLLKPRREWRAGITMGTLLGQLDREMRVLGFVNAWTQPIRARIDMQTTGIQTPVGIKILGRDLDTIEQIGQAVERSLRGVPGARNVLAERISRGYFLDVQFDLKALGRWGIPLEEAQQYVRYALGEDQVSLLRQGKDVFPLSLQYSQEYLDTTEKVKGLWLETPAGGAVPLSEVAQVGVASSPEMIRDEEGFLSGYVLVDVAGVELGSFVEEAQRVVSRQVRLPEGYRIEWSGQYRYQLRARQRLMIVVPLVLAAILILLYLAFGSLLESLLVLLSVPYALVGGVWLQWLLGYPLTVAVWIGYIALYAVAVQTGIIMVVYLHEALDRRLRQGRITLAEIEQSTLEGVVLRLRPKLMTVLTTLIGFIPIMLSTGVGSEIMKPIAAPMIGGMITSTIHVLLITPCLFAILQERAFRKGRLKPSALSEYIAEKEL</sequence>
<gene>
    <name evidence="2" type="ORF">HYY20_11250</name>
</gene>
<dbReference type="PANTHER" id="PTHR32063:SF19">
    <property type="entry name" value="CATION EFFLUX SYSTEM PROTEIN CUSA"/>
    <property type="match status" value="1"/>
</dbReference>
<dbReference type="Gene3D" id="3.30.70.1320">
    <property type="entry name" value="Multidrug efflux transporter AcrB pore domain like"/>
    <property type="match status" value="1"/>
</dbReference>
<keyword evidence="1" id="KW-0812">Transmembrane</keyword>
<dbReference type="GO" id="GO:0005886">
    <property type="term" value="C:plasma membrane"/>
    <property type="evidence" value="ECO:0007669"/>
    <property type="project" value="TreeGrafter"/>
</dbReference>
<feature type="transmembrane region" description="Helical" evidence="1">
    <location>
        <begin position="1037"/>
        <end position="1063"/>
    </location>
</feature>
<dbReference type="SUPFAM" id="SSF82714">
    <property type="entry name" value="Multidrug efflux transporter AcrB TolC docking domain, DN and DC subdomains"/>
    <property type="match status" value="2"/>
</dbReference>
<dbReference type="Proteomes" id="UP000769766">
    <property type="component" value="Unassembled WGS sequence"/>
</dbReference>
<dbReference type="Gene3D" id="3.30.2090.10">
    <property type="entry name" value="Multidrug efflux transporter AcrB TolC docking domain, DN and DC subdomains"/>
    <property type="match status" value="2"/>
</dbReference>
<accession>A0A932CQ61</accession>
<dbReference type="Gene3D" id="3.30.70.1430">
    <property type="entry name" value="Multidrug efflux transporter AcrB pore domain"/>
    <property type="match status" value="2"/>
</dbReference>